<dbReference type="Proteomes" id="UP000027456">
    <property type="component" value="Unassembled WGS sequence"/>
</dbReference>
<comment type="caution">
    <text evidence="1">The sequence shown here is derived from an EMBL/GenBank/DDBJ whole genome shotgun (WGS) entry which is preliminary data.</text>
</comment>
<dbReference type="HOGENOM" id="CLU_1070187_0_0_1"/>
<evidence type="ECO:0000313" key="1">
    <source>
        <dbReference type="EMBL" id="KEP50572.1"/>
    </source>
</evidence>
<name>A0A074SKH9_9AGAM</name>
<keyword evidence="2" id="KW-1185">Reference proteome</keyword>
<protein>
    <submittedName>
        <fullName evidence="1">Uncharacterized protein</fullName>
    </submittedName>
</protein>
<sequence length="260" mass="29736">MLNNLEEEAVCHSQDPPIFRAKQMIRSGPDDFRTLCRIMYPDPSDIGAFPHAEPGQANSWKSTILATSEFNMPSIRAYIVAQLAQNEAVVSEVPEVFLEWAMDLKEREAKRYQELMSKCYRAYAFRRRPPSYSDVKNVPIEAHNIMLVREHVRSIFIDRTVLRSWMSIPSPTSCTQPSICQDSLIEALVHNVANPSPGPDKFIFEPLNTNGMCGTCHVPDLLKPVKQKLNLEIDRYLEGLNFVYEDLPPSRAWLLQSRAR</sequence>
<dbReference type="AlphaFoldDB" id="A0A074SKH9"/>
<dbReference type="OrthoDB" id="3146698at2759"/>
<organism evidence="1 2">
    <name type="scientific">Rhizoctonia solani 123E</name>
    <dbReference type="NCBI Taxonomy" id="1423351"/>
    <lineage>
        <taxon>Eukaryota</taxon>
        <taxon>Fungi</taxon>
        <taxon>Dikarya</taxon>
        <taxon>Basidiomycota</taxon>
        <taxon>Agaricomycotina</taxon>
        <taxon>Agaricomycetes</taxon>
        <taxon>Cantharellales</taxon>
        <taxon>Ceratobasidiaceae</taxon>
        <taxon>Rhizoctonia</taxon>
    </lineage>
</organism>
<evidence type="ECO:0000313" key="2">
    <source>
        <dbReference type="Proteomes" id="UP000027456"/>
    </source>
</evidence>
<proteinExistence type="predicted"/>
<dbReference type="EMBL" id="AZST01000241">
    <property type="protein sequence ID" value="KEP50572.1"/>
    <property type="molecule type" value="Genomic_DNA"/>
</dbReference>
<gene>
    <name evidence="1" type="ORF">V565_077470</name>
</gene>
<accession>A0A074SKH9</accession>
<dbReference type="STRING" id="1423351.A0A074SKH9"/>
<reference evidence="1 2" key="1">
    <citation type="submission" date="2013-12" db="EMBL/GenBank/DDBJ databases">
        <authorList>
            <person name="Cubeta M."/>
            <person name="Pakala S."/>
            <person name="Fedorova N."/>
            <person name="Thomas E."/>
            <person name="Dean R."/>
            <person name="Jabaji S."/>
            <person name="Neate S."/>
            <person name="Toda T."/>
            <person name="Tavantzis S."/>
            <person name="Vilgalys R."/>
            <person name="Bharathan N."/>
            <person name="Pakala S."/>
            <person name="Losada L.S."/>
            <person name="Zafar N."/>
            <person name="Nierman W."/>
        </authorList>
    </citation>
    <scope>NUCLEOTIDE SEQUENCE [LARGE SCALE GENOMIC DNA]</scope>
    <source>
        <strain evidence="1 2">123E</strain>
    </source>
</reference>